<reference evidence="3" key="1">
    <citation type="journal article" date="2019" name="Int. J. Syst. Evol. Microbiol.">
        <title>The Global Catalogue of Microorganisms (GCM) 10K type strain sequencing project: providing services to taxonomists for standard genome sequencing and annotation.</title>
        <authorList>
            <consortium name="The Broad Institute Genomics Platform"/>
            <consortium name="The Broad Institute Genome Sequencing Center for Infectious Disease"/>
            <person name="Wu L."/>
            <person name="Ma J."/>
        </authorList>
    </citation>
    <scope>NUCLEOTIDE SEQUENCE [LARGE SCALE GENOMIC DNA]</scope>
    <source>
        <strain evidence="3">NBRC 107710</strain>
    </source>
</reference>
<proteinExistence type="predicted"/>
<dbReference type="Proteomes" id="UP001156881">
    <property type="component" value="Unassembled WGS sequence"/>
</dbReference>
<protein>
    <submittedName>
        <fullName evidence="2">Uncharacterized protein</fullName>
    </submittedName>
</protein>
<dbReference type="EMBL" id="BSPG01000025">
    <property type="protein sequence ID" value="GLS45637.1"/>
    <property type="molecule type" value="Genomic_DNA"/>
</dbReference>
<accession>A0ABQ6D677</accession>
<feature type="region of interest" description="Disordered" evidence="1">
    <location>
        <begin position="1"/>
        <end position="25"/>
    </location>
</feature>
<evidence type="ECO:0000256" key="1">
    <source>
        <dbReference type="SAM" id="MobiDB-lite"/>
    </source>
</evidence>
<keyword evidence="3" id="KW-1185">Reference proteome</keyword>
<evidence type="ECO:0000313" key="2">
    <source>
        <dbReference type="EMBL" id="GLS45637.1"/>
    </source>
</evidence>
<sequence length="138" mass="13658">MPAAVEAAVSCEAPSGEAGSDATVHATADDGSLKAAICTDAADRTPLGTDRPSAAGPGWPEATTEIAAAEAATAHTAAEATATTEAAAKTAAAAMEAAATEAASVSGRGDEKERTGQCCRCREDAIHRLHQVAGNVPW</sequence>
<name>A0ABQ6D677_9HYPH</name>
<comment type="caution">
    <text evidence="2">The sequence shown here is derived from an EMBL/GenBank/DDBJ whole genome shotgun (WGS) entry which is preliminary data.</text>
</comment>
<gene>
    <name evidence="2" type="ORF">GCM10007884_36280</name>
</gene>
<evidence type="ECO:0000313" key="3">
    <source>
        <dbReference type="Proteomes" id="UP001156881"/>
    </source>
</evidence>
<organism evidence="2 3">
    <name type="scientific">Methylobacterium brachythecii</name>
    <dbReference type="NCBI Taxonomy" id="1176177"/>
    <lineage>
        <taxon>Bacteria</taxon>
        <taxon>Pseudomonadati</taxon>
        <taxon>Pseudomonadota</taxon>
        <taxon>Alphaproteobacteria</taxon>
        <taxon>Hyphomicrobiales</taxon>
        <taxon>Methylobacteriaceae</taxon>
        <taxon>Methylobacterium</taxon>
    </lineage>
</organism>